<dbReference type="KEGG" id="ngg:RG540_CH43630"/>
<evidence type="ECO:0000259" key="5">
    <source>
        <dbReference type="PROSITE" id="PS50111"/>
    </source>
</evidence>
<dbReference type="SUPFAM" id="SSF158472">
    <property type="entry name" value="HAMP domain-like"/>
    <property type="match status" value="1"/>
</dbReference>
<dbReference type="SUPFAM" id="SSF58104">
    <property type="entry name" value="Methyl-accepting chemotaxis protein (MCP) signaling domain"/>
    <property type="match status" value="1"/>
</dbReference>
<evidence type="ECO:0000313" key="8">
    <source>
        <dbReference type="Proteomes" id="UP000028181"/>
    </source>
</evidence>
<keyword evidence="4" id="KW-1133">Transmembrane helix</keyword>
<dbReference type="OrthoDB" id="1776073at2"/>
<feature type="domain" description="HAMP" evidence="6">
    <location>
        <begin position="204"/>
        <end position="257"/>
    </location>
</feature>
<dbReference type="PANTHER" id="PTHR43531">
    <property type="entry name" value="PROTEIN ICFG"/>
    <property type="match status" value="1"/>
</dbReference>
<dbReference type="RefSeq" id="WP_038592317.1">
    <property type="nucleotide sequence ID" value="NZ_HG938353.1"/>
</dbReference>
<dbReference type="PATRIC" id="fig|1028800.3.peg.4419"/>
<dbReference type="GO" id="GO:0006935">
    <property type="term" value="P:chemotaxis"/>
    <property type="evidence" value="ECO:0007669"/>
    <property type="project" value="InterPro"/>
</dbReference>
<dbReference type="PRINTS" id="PR00260">
    <property type="entry name" value="CHEMTRNSDUCR"/>
</dbReference>
<dbReference type="GO" id="GO:0005886">
    <property type="term" value="C:plasma membrane"/>
    <property type="evidence" value="ECO:0007669"/>
    <property type="project" value="TreeGrafter"/>
</dbReference>
<keyword evidence="3" id="KW-0807">Transducer</keyword>
<keyword evidence="4" id="KW-0812">Transmembrane</keyword>
<evidence type="ECO:0000256" key="3">
    <source>
        <dbReference type="PROSITE-ProRule" id="PRU00284"/>
    </source>
</evidence>
<feature type="transmembrane region" description="Helical" evidence="4">
    <location>
        <begin position="185"/>
        <end position="203"/>
    </location>
</feature>
<protein>
    <submittedName>
        <fullName evidence="7">Methyl-accepting chemotaxis protein McpT</fullName>
    </submittedName>
</protein>
<dbReference type="GO" id="GO:0004888">
    <property type="term" value="F:transmembrane signaling receptor activity"/>
    <property type="evidence" value="ECO:0007669"/>
    <property type="project" value="InterPro"/>
</dbReference>
<evidence type="ECO:0000259" key="6">
    <source>
        <dbReference type="PROSITE" id="PS50885"/>
    </source>
</evidence>
<comment type="similarity">
    <text evidence="2">Belongs to the methyl-accepting chemotaxis (MCP) protein family.</text>
</comment>
<dbReference type="HOGENOM" id="CLU_000445_107_20_5"/>
<dbReference type="AlphaFoldDB" id="A0A068SZC1"/>
<organism evidence="7 8">
    <name type="scientific">Neorhizobium galegae bv. orientalis str. HAMBI 540</name>
    <dbReference type="NCBI Taxonomy" id="1028800"/>
    <lineage>
        <taxon>Bacteria</taxon>
        <taxon>Pseudomonadati</taxon>
        <taxon>Pseudomonadota</taxon>
        <taxon>Alphaproteobacteria</taxon>
        <taxon>Hyphomicrobiales</taxon>
        <taxon>Rhizobiaceae</taxon>
        <taxon>Rhizobium/Agrobacterium group</taxon>
        <taxon>Neorhizobium</taxon>
    </lineage>
</organism>
<evidence type="ECO:0000313" key="7">
    <source>
        <dbReference type="EMBL" id="CDN50505.1"/>
    </source>
</evidence>
<dbReference type="Pfam" id="PF00015">
    <property type="entry name" value="MCPsignal"/>
    <property type="match status" value="1"/>
</dbReference>
<sequence length="635" mass="66974">MALSVRFQILLPLVVSILAGLGAAALVGSQAIDGQAHIERVVQDAIAAKTLAARTATQFENVSGVVTNLLAMTTFVSVEEVKKRFDATNGALETTLTEFSRNSLSPAVSGNVKNLGDLHAVWRGNVRILLGLDPATAIPTAEQLMRSRTAILAKILDINTLVDKTASDSVASAGKALETEIRNELTTAAALALVGVIILLFVAQRIAGPIVRITASMKLLAGGDIEVVVPKRRGAKEIRAMIDALAVFRENARMRDTLEQEARTQTASLAHVSAEARLLQSQVRGVVNKAAEGDFSGRVSGPFERPEHHELAQSLNTVISSFEGGLNETSRVLDALANADLTIRFEGVHKGAFAELQNNANAVTSRLSEVVSRLAAACASVSASSDEILRGTTELNGRSTRQSSMLQNTAVTTNAVAETVGQNSKRAGEATSVISDTSHMAENGSQVMSGAENAMAQITVSSGKISEIIGVIEDVAFQTNLLALNAGVEAARAGESGRGFAVVATEVRSLAQSTANASNEVKALIQKSQAEVKAGAELVRKASEQFSQIVSSIAFVSSLSSQITSESNNQSANLRQLSSAMKDLDELNAHSNRLVGDLSASTERTSREMEALAEIVNLFRIDKRGQSRARSNQAA</sequence>
<dbReference type="InterPro" id="IPR004090">
    <property type="entry name" value="Chemotax_Me-accpt_rcpt"/>
</dbReference>
<dbReference type="SMART" id="SM00304">
    <property type="entry name" value="HAMP"/>
    <property type="match status" value="3"/>
</dbReference>
<dbReference type="PANTHER" id="PTHR43531:SF14">
    <property type="entry name" value="METHYL-ACCEPTING CHEMOTAXIS PROTEIN I-RELATED"/>
    <property type="match status" value="1"/>
</dbReference>
<dbReference type="Gene3D" id="6.10.340.10">
    <property type="match status" value="1"/>
</dbReference>
<evidence type="ECO:0000256" key="2">
    <source>
        <dbReference type="ARBA" id="ARBA00029447"/>
    </source>
</evidence>
<keyword evidence="4" id="KW-0472">Membrane</keyword>
<keyword evidence="8" id="KW-1185">Reference proteome</keyword>
<feature type="domain" description="HAMP" evidence="6">
    <location>
        <begin position="320"/>
        <end position="372"/>
    </location>
</feature>
<dbReference type="InterPro" id="IPR003660">
    <property type="entry name" value="HAMP_dom"/>
</dbReference>
<evidence type="ECO:0000256" key="1">
    <source>
        <dbReference type="ARBA" id="ARBA00022481"/>
    </source>
</evidence>
<feature type="domain" description="Methyl-accepting transducer" evidence="5">
    <location>
        <begin position="377"/>
        <end position="599"/>
    </location>
</feature>
<dbReference type="Gene3D" id="1.10.287.950">
    <property type="entry name" value="Methyl-accepting chemotaxis protein"/>
    <property type="match status" value="1"/>
</dbReference>
<dbReference type="EMBL" id="HG938353">
    <property type="protein sequence ID" value="CDN50505.1"/>
    <property type="molecule type" value="Genomic_DNA"/>
</dbReference>
<reference evidence="8" key="1">
    <citation type="journal article" date="2014" name="BMC Genomics">
        <title>Genome sequencing of two Neorhizobium galegae strains reveals a noeT gene responsible for the unusual acetylation of the nodulation factors.</title>
        <authorList>
            <person name="Osterman J."/>
            <person name="Marsh J."/>
            <person name="Laine P.K."/>
            <person name="Zeng Z."/>
            <person name="Alatalo E."/>
            <person name="Sullivan J.T."/>
            <person name="Young J.P."/>
            <person name="Thomas-Oates J."/>
            <person name="Paulin L."/>
            <person name="Lindstrom K."/>
        </authorList>
    </citation>
    <scope>NUCLEOTIDE SEQUENCE [LARGE SCALE GENOMIC DNA]</scope>
    <source>
        <strain evidence="8">HAMBI 540</strain>
    </source>
</reference>
<dbReference type="InterPro" id="IPR051310">
    <property type="entry name" value="MCP_chemotaxis"/>
</dbReference>
<gene>
    <name evidence="7" type="primary">mcpT</name>
    <name evidence="7" type="ORF">RG540_CH43630</name>
</gene>
<name>A0A068SZC1_NEOGA</name>
<dbReference type="PROSITE" id="PS50111">
    <property type="entry name" value="CHEMOTAXIS_TRANSDUC_2"/>
    <property type="match status" value="1"/>
</dbReference>
<dbReference type="Pfam" id="PF00672">
    <property type="entry name" value="HAMP"/>
    <property type="match status" value="1"/>
</dbReference>
<dbReference type="SMART" id="SM00283">
    <property type="entry name" value="MA"/>
    <property type="match status" value="1"/>
</dbReference>
<dbReference type="PROSITE" id="PS50885">
    <property type="entry name" value="HAMP"/>
    <property type="match status" value="2"/>
</dbReference>
<dbReference type="Pfam" id="PF18947">
    <property type="entry name" value="HAMP_2"/>
    <property type="match status" value="1"/>
</dbReference>
<dbReference type="Proteomes" id="UP000028181">
    <property type="component" value="Chromosome I"/>
</dbReference>
<dbReference type="eggNOG" id="COG0840">
    <property type="taxonomic scope" value="Bacteria"/>
</dbReference>
<dbReference type="GeneID" id="24256619"/>
<proteinExistence type="inferred from homology"/>
<dbReference type="InterPro" id="IPR004089">
    <property type="entry name" value="MCPsignal_dom"/>
</dbReference>
<keyword evidence="1" id="KW-0488">Methylation</keyword>
<dbReference type="GO" id="GO:0007165">
    <property type="term" value="P:signal transduction"/>
    <property type="evidence" value="ECO:0007669"/>
    <property type="project" value="UniProtKB-KW"/>
</dbReference>
<evidence type="ECO:0000256" key="4">
    <source>
        <dbReference type="SAM" id="Phobius"/>
    </source>
</evidence>
<accession>A0A068SZC1</accession>